<dbReference type="Pfam" id="PF01370">
    <property type="entry name" value="Epimerase"/>
    <property type="match status" value="1"/>
</dbReference>
<keyword evidence="4" id="KW-1185">Reference proteome</keyword>
<name>A0AA88IB74_ARTSF</name>
<dbReference type="InterPro" id="IPR001509">
    <property type="entry name" value="Epimerase_deHydtase"/>
</dbReference>
<dbReference type="Proteomes" id="UP001187531">
    <property type="component" value="Unassembled WGS sequence"/>
</dbReference>
<proteinExistence type="predicted"/>
<dbReference type="GO" id="GO:0003978">
    <property type="term" value="F:UDP-glucose 4-epimerase activity"/>
    <property type="evidence" value="ECO:0007669"/>
    <property type="project" value="TreeGrafter"/>
</dbReference>
<dbReference type="AlphaFoldDB" id="A0AA88IB74"/>
<dbReference type="GO" id="GO:0005829">
    <property type="term" value="C:cytosol"/>
    <property type="evidence" value="ECO:0007669"/>
    <property type="project" value="TreeGrafter"/>
</dbReference>
<dbReference type="PANTHER" id="PTHR43725">
    <property type="entry name" value="UDP-GLUCOSE 4-EPIMERASE"/>
    <property type="match status" value="1"/>
</dbReference>
<evidence type="ECO:0000313" key="4">
    <source>
        <dbReference type="Proteomes" id="UP001187531"/>
    </source>
</evidence>
<sequence>MIHLLAVLILILESSMAQEKTAIVFGGNGFMGSETVLSLLTQFDKVIVVNRGNWYYDSNLRIMQRKEVIHIKCDRFKHKNENNLLKCEKFIKLLGSITNIDLVVDFSAYKPKAISDALEVLKGKVHLYIYISSDSVYEVCEGYNTASGLSKETDSVRPKDMEKRRMLARRDSYGDDKLSGEEVLEASNVPYLILRLPDVIGPRDTTHRWWTYQLWMQLFTEFPLAIPIPRSNQILKTSYVYSKDVASTILNVTDLSRTKSEILNQSYNIGFEEGFTLKELLYELESEMGQNIDYDLNADENAFTLFPSVSRGMVDITKAKDMIGFVPTKWKQALREVVQFYSGAALKYPSELKDVVDNLLDHVVPDSKRDEFSKLVNRIASNGVESQSQESPAHHNEL</sequence>
<comment type="caution">
    <text evidence="3">The sequence shown here is derived from an EMBL/GenBank/DDBJ whole genome shotgun (WGS) entry which is preliminary data.</text>
</comment>
<dbReference type="SUPFAM" id="SSF51735">
    <property type="entry name" value="NAD(P)-binding Rossmann-fold domains"/>
    <property type="match status" value="1"/>
</dbReference>
<protein>
    <recommendedName>
        <fullName evidence="2">NAD-dependent epimerase/dehydratase domain-containing protein</fullName>
    </recommendedName>
</protein>
<dbReference type="PANTHER" id="PTHR43725:SF32">
    <property type="entry name" value="NAD-DEPENDENT EPIMERASE_DEHYDRATASE DOMAIN-CONTAINING PROTEIN"/>
    <property type="match status" value="1"/>
</dbReference>
<dbReference type="EMBL" id="JAVRJZ010000003">
    <property type="protein sequence ID" value="KAK2725119.1"/>
    <property type="molecule type" value="Genomic_DNA"/>
</dbReference>
<feature type="signal peptide" evidence="1">
    <location>
        <begin position="1"/>
        <end position="17"/>
    </location>
</feature>
<dbReference type="GO" id="GO:0005996">
    <property type="term" value="P:monosaccharide metabolic process"/>
    <property type="evidence" value="ECO:0007669"/>
    <property type="project" value="TreeGrafter"/>
</dbReference>
<gene>
    <name evidence="3" type="ORF">QYM36_001544</name>
</gene>
<dbReference type="InterPro" id="IPR036291">
    <property type="entry name" value="NAD(P)-bd_dom_sf"/>
</dbReference>
<dbReference type="Gene3D" id="3.40.50.720">
    <property type="entry name" value="NAD(P)-binding Rossmann-like Domain"/>
    <property type="match status" value="1"/>
</dbReference>
<accession>A0AA88IB74</accession>
<reference evidence="3" key="1">
    <citation type="submission" date="2023-07" db="EMBL/GenBank/DDBJ databases">
        <title>Chromosome-level genome assembly of Artemia franciscana.</title>
        <authorList>
            <person name="Jo E."/>
        </authorList>
    </citation>
    <scope>NUCLEOTIDE SEQUENCE</scope>
    <source>
        <tissue evidence="3">Whole body</tissue>
    </source>
</reference>
<evidence type="ECO:0000313" key="3">
    <source>
        <dbReference type="EMBL" id="KAK2725119.1"/>
    </source>
</evidence>
<organism evidence="3 4">
    <name type="scientific">Artemia franciscana</name>
    <name type="common">Brine shrimp</name>
    <name type="synonym">Artemia sanfranciscana</name>
    <dbReference type="NCBI Taxonomy" id="6661"/>
    <lineage>
        <taxon>Eukaryota</taxon>
        <taxon>Metazoa</taxon>
        <taxon>Ecdysozoa</taxon>
        <taxon>Arthropoda</taxon>
        <taxon>Crustacea</taxon>
        <taxon>Branchiopoda</taxon>
        <taxon>Anostraca</taxon>
        <taxon>Artemiidae</taxon>
        <taxon>Artemia</taxon>
    </lineage>
</organism>
<evidence type="ECO:0000256" key="1">
    <source>
        <dbReference type="SAM" id="SignalP"/>
    </source>
</evidence>
<keyword evidence="1" id="KW-0732">Signal</keyword>
<feature type="chain" id="PRO_5041744816" description="NAD-dependent epimerase/dehydratase domain-containing protein" evidence="1">
    <location>
        <begin position="18"/>
        <end position="398"/>
    </location>
</feature>
<evidence type="ECO:0000259" key="2">
    <source>
        <dbReference type="Pfam" id="PF01370"/>
    </source>
</evidence>
<feature type="domain" description="NAD-dependent epimerase/dehydratase" evidence="2">
    <location>
        <begin position="23"/>
        <end position="270"/>
    </location>
</feature>